<gene>
    <name evidence="1" type="ORF">S01H1_64484</name>
</gene>
<feature type="non-terminal residue" evidence="1">
    <location>
        <position position="83"/>
    </location>
</feature>
<accession>X0WFI3</accession>
<sequence>MVGGKIPNKSKLWPEFPKVVVVDDQIIIQYEDGSKQFWGVEESENERSLIVDDIQEGLRAINYLTNCLDTTLGDCFDEGRIQA</sequence>
<proteinExistence type="predicted"/>
<name>X0WFI3_9ZZZZ</name>
<dbReference type="AlphaFoldDB" id="X0WFI3"/>
<organism evidence="1">
    <name type="scientific">marine sediment metagenome</name>
    <dbReference type="NCBI Taxonomy" id="412755"/>
    <lineage>
        <taxon>unclassified sequences</taxon>
        <taxon>metagenomes</taxon>
        <taxon>ecological metagenomes</taxon>
    </lineage>
</organism>
<dbReference type="EMBL" id="BARS01042505">
    <property type="protein sequence ID" value="GAG29729.1"/>
    <property type="molecule type" value="Genomic_DNA"/>
</dbReference>
<evidence type="ECO:0000313" key="1">
    <source>
        <dbReference type="EMBL" id="GAG29729.1"/>
    </source>
</evidence>
<reference evidence="1" key="1">
    <citation type="journal article" date="2014" name="Front. Microbiol.">
        <title>High frequency of phylogenetically diverse reductive dehalogenase-homologous genes in deep subseafloor sedimentary metagenomes.</title>
        <authorList>
            <person name="Kawai M."/>
            <person name="Futagami T."/>
            <person name="Toyoda A."/>
            <person name="Takaki Y."/>
            <person name="Nishi S."/>
            <person name="Hori S."/>
            <person name="Arai W."/>
            <person name="Tsubouchi T."/>
            <person name="Morono Y."/>
            <person name="Uchiyama I."/>
            <person name="Ito T."/>
            <person name="Fujiyama A."/>
            <person name="Inagaki F."/>
            <person name="Takami H."/>
        </authorList>
    </citation>
    <scope>NUCLEOTIDE SEQUENCE</scope>
    <source>
        <strain evidence="1">Expedition CK06-06</strain>
    </source>
</reference>
<protein>
    <submittedName>
        <fullName evidence="1">Uncharacterized protein</fullName>
    </submittedName>
</protein>
<comment type="caution">
    <text evidence="1">The sequence shown here is derived from an EMBL/GenBank/DDBJ whole genome shotgun (WGS) entry which is preliminary data.</text>
</comment>